<evidence type="ECO:0000313" key="12">
    <source>
        <dbReference type="EMBL" id="ACX94977.1"/>
    </source>
</evidence>
<accession>D0KWI0</accession>
<dbReference type="UniPathway" id="UPA00031">
    <property type="reaction ID" value="UER00009"/>
</dbReference>
<dbReference type="SUPFAM" id="SSF51366">
    <property type="entry name" value="Ribulose-phoshate binding barrel"/>
    <property type="match status" value="1"/>
</dbReference>
<keyword evidence="8 9" id="KW-0413">Isomerase</keyword>
<dbReference type="PANTHER" id="PTHR43090">
    <property type="entry name" value="1-(5-PHOSPHORIBOSYL)-5-[(5-PHOSPHORIBOSYLAMINO)METHYLIDENEAMINO] IMIDAZOLE-4-CARBOXAMIDE ISOMERASE"/>
    <property type="match status" value="1"/>
</dbReference>
<dbReference type="STRING" id="555778.Hneap_0113"/>
<comment type="catalytic activity">
    <reaction evidence="1 9 11">
        <text>1-(5-phospho-beta-D-ribosyl)-5-[(5-phospho-beta-D-ribosylamino)methylideneamino]imidazole-4-carboxamide = 5-[(5-phospho-1-deoxy-D-ribulos-1-ylimino)methylamino]-1-(5-phospho-beta-D-ribosyl)imidazole-4-carboxamide</text>
        <dbReference type="Rhea" id="RHEA:15469"/>
        <dbReference type="ChEBI" id="CHEBI:58435"/>
        <dbReference type="ChEBI" id="CHEBI:58525"/>
        <dbReference type="EC" id="5.3.1.16"/>
    </reaction>
</comment>
<dbReference type="Proteomes" id="UP000009102">
    <property type="component" value="Chromosome"/>
</dbReference>
<dbReference type="CDD" id="cd04732">
    <property type="entry name" value="HisA"/>
    <property type="match status" value="1"/>
</dbReference>
<evidence type="ECO:0000313" key="13">
    <source>
        <dbReference type="Proteomes" id="UP000009102"/>
    </source>
</evidence>
<proteinExistence type="inferred from homology"/>
<dbReference type="GO" id="GO:0005737">
    <property type="term" value="C:cytoplasm"/>
    <property type="evidence" value="ECO:0007669"/>
    <property type="project" value="UniProtKB-SubCell"/>
</dbReference>
<dbReference type="AlphaFoldDB" id="D0KWI0"/>
<evidence type="ECO:0000256" key="3">
    <source>
        <dbReference type="ARBA" id="ARBA00005133"/>
    </source>
</evidence>
<keyword evidence="13" id="KW-1185">Reference proteome</keyword>
<dbReference type="InterPro" id="IPR013785">
    <property type="entry name" value="Aldolase_TIM"/>
</dbReference>
<organism evidence="12 13">
    <name type="scientific">Halothiobacillus neapolitanus (strain ATCC 23641 / DSM 15147 / CIP 104769 / NCIMB 8539 / c2)</name>
    <name type="common">Thiobacillus neapolitanus</name>
    <dbReference type="NCBI Taxonomy" id="555778"/>
    <lineage>
        <taxon>Bacteria</taxon>
        <taxon>Pseudomonadati</taxon>
        <taxon>Pseudomonadota</taxon>
        <taxon>Gammaproteobacteria</taxon>
        <taxon>Chromatiales</taxon>
        <taxon>Halothiobacillaceae</taxon>
        <taxon>Halothiobacillus</taxon>
    </lineage>
</organism>
<dbReference type="GO" id="GO:0003949">
    <property type="term" value="F:1-(5-phosphoribosyl)-5-[(5-phosphoribosylamino)methylideneamino]imidazole-4-carboxamide isomerase activity"/>
    <property type="evidence" value="ECO:0007669"/>
    <property type="project" value="UniProtKB-UniRule"/>
</dbReference>
<dbReference type="InterPro" id="IPR006063">
    <property type="entry name" value="HisA_bact_arch"/>
</dbReference>
<dbReference type="InterPro" id="IPR044524">
    <property type="entry name" value="Isoase_HisA-like"/>
</dbReference>
<dbReference type="HOGENOM" id="CLU_048577_1_1_6"/>
<dbReference type="InterPro" id="IPR023016">
    <property type="entry name" value="HisA/PriA"/>
</dbReference>
<dbReference type="OrthoDB" id="9807749at2"/>
<evidence type="ECO:0000256" key="8">
    <source>
        <dbReference type="ARBA" id="ARBA00023235"/>
    </source>
</evidence>
<dbReference type="PANTHER" id="PTHR43090:SF2">
    <property type="entry name" value="1-(5-PHOSPHORIBOSYL)-5-[(5-PHOSPHORIBOSYLAMINO)METHYLIDENEAMINO] IMIDAZOLE-4-CARBOXAMIDE ISOMERASE"/>
    <property type="match status" value="1"/>
</dbReference>
<evidence type="ECO:0000256" key="2">
    <source>
        <dbReference type="ARBA" id="ARBA00004496"/>
    </source>
</evidence>
<dbReference type="Pfam" id="PF00977">
    <property type="entry name" value="His_biosynth"/>
    <property type="match status" value="1"/>
</dbReference>
<comment type="similarity">
    <text evidence="4 9 10">Belongs to the HisA/HisF family.</text>
</comment>
<evidence type="ECO:0000256" key="11">
    <source>
        <dbReference type="RuleBase" id="RU003658"/>
    </source>
</evidence>
<evidence type="ECO:0000256" key="4">
    <source>
        <dbReference type="ARBA" id="ARBA00009667"/>
    </source>
</evidence>
<dbReference type="InterPro" id="IPR011060">
    <property type="entry name" value="RibuloseP-bd_barrel"/>
</dbReference>
<dbReference type="HAMAP" id="MF_01014">
    <property type="entry name" value="HisA"/>
    <property type="match status" value="1"/>
</dbReference>
<name>D0KWI0_HALNC</name>
<evidence type="ECO:0000256" key="7">
    <source>
        <dbReference type="ARBA" id="ARBA00023102"/>
    </source>
</evidence>
<comment type="subcellular location">
    <subcellularLocation>
        <location evidence="2 9 11">Cytoplasm</location>
    </subcellularLocation>
</comment>
<dbReference type="eggNOG" id="COG0106">
    <property type="taxonomic scope" value="Bacteria"/>
</dbReference>
<evidence type="ECO:0000256" key="6">
    <source>
        <dbReference type="ARBA" id="ARBA00022605"/>
    </source>
</evidence>
<dbReference type="KEGG" id="hna:Hneap_0113"/>
<evidence type="ECO:0000256" key="1">
    <source>
        <dbReference type="ARBA" id="ARBA00000901"/>
    </source>
</evidence>
<feature type="active site" description="Proton donor" evidence="9">
    <location>
        <position position="130"/>
    </location>
</feature>
<evidence type="ECO:0000256" key="9">
    <source>
        <dbReference type="HAMAP-Rule" id="MF_01014"/>
    </source>
</evidence>
<dbReference type="EC" id="5.3.1.16" evidence="9 11"/>
<protein>
    <recommendedName>
        <fullName evidence="9 11">1-(5-phosphoribosyl)-5-[(5-phosphoribosylamino)methylideneamino] imidazole-4-carboxamide isomerase</fullName>
        <ecNumber evidence="9 11">5.3.1.16</ecNumber>
    </recommendedName>
    <alternativeName>
        <fullName evidence="9">Phosphoribosylformimino-5-aminoimidazole carboxamide ribotide isomerase</fullName>
    </alternativeName>
</protein>
<dbReference type="FunFam" id="3.20.20.70:FF:000009">
    <property type="entry name" value="1-(5-phosphoribosyl)-5-[(5-phosphoribosylamino)methylideneamino] imidazole-4-carboxamide isomerase"/>
    <property type="match status" value="1"/>
</dbReference>
<dbReference type="NCBIfam" id="TIGR00007">
    <property type="entry name" value="1-(5-phosphoribosyl)-5-[(5-phosphoribosylamino)methylideneamino]imidazole-4-carboxamide isomerase"/>
    <property type="match status" value="1"/>
</dbReference>
<feature type="active site" description="Proton acceptor" evidence="9">
    <location>
        <position position="8"/>
    </location>
</feature>
<reference evidence="12 13" key="1">
    <citation type="submission" date="2009-10" db="EMBL/GenBank/DDBJ databases">
        <title>Complete sequence of Halothiobacillus neapolitanus c2.</title>
        <authorList>
            <consortium name="US DOE Joint Genome Institute"/>
            <person name="Lucas S."/>
            <person name="Copeland A."/>
            <person name="Lapidus A."/>
            <person name="Glavina del Rio T."/>
            <person name="Tice H."/>
            <person name="Bruce D."/>
            <person name="Goodwin L."/>
            <person name="Pitluck S."/>
            <person name="Davenport K."/>
            <person name="Brettin T."/>
            <person name="Detter J.C."/>
            <person name="Han C."/>
            <person name="Tapia R."/>
            <person name="Larimer F."/>
            <person name="Land M."/>
            <person name="Hauser L."/>
            <person name="Kyrpides N."/>
            <person name="Mikhailova N."/>
            <person name="Kerfeld C."/>
            <person name="Cannon G."/>
            <person name="Heinhort S."/>
        </authorList>
    </citation>
    <scope>NUCLEOTIDE SEQUENCE [LARGE SCALE GENOMIC DNA]</scope>
    <source>
        <strain evidence="13">ATCC 23641 / c2</strain>
    </source>
</reference>
<evidence type="ECO:0000256" key="5">
    <source>
        <dbReference type="ARBA" id="ARBA00022490"/>
    </source>
</evidence>
<dbReference type="GO" id="GO:0000162">
    <property type="term" value="P:L-tryptophan biosynthetic process"/>
    <property type="evidence" value="ECO:0007669"/>
    <property type="project" value="TreeGrafter"/>
</dbReference>
<dbReference type="RefSeq" id="WP_012823013.1">
    <property type="nucleotide sequence ID" value="NC_013422.1"/>
</dbReference>
<sequence>MLLIPAIDLKAGQCVRLKQGRMDDDTVFSDDPVAMAQRWVDAGARRLHLVDLDGAFAGSPKNRESIAAICAAFPELPIQVGGGIREEETIEQYLAMGVSYVIIGSKAVSDPHFVSDACLSFPGHVIVGLDARDGKVAIDGWAKTSNTDATDLARRFEQDGVSSIVFTDIARDGMMQGANMEATRALARAVRIPIIASGGMTDMADIDRLIDAADDGVAGAIIGRALYEGGIDLGMAQSRVDARCGVPPFTE</sequence>
<dbReference type="InterPro" id="IPR006062">
    <property type="entry name" value="His_biosynth"/>
</dbReference>
<dbReference type="Gene3D" id="3.20.20.70">
    <property type="entry name" value="Aldolase class I"/>
    <property type="match status" value="1"/>
</dbReference>
<evidence type="ECO:0000256" key="10">
    <source>
        <dbReference type="RuleBase" id="RU003657"/>
    </source>
</evidence>
<dbReference type="EMBL" id="CP001801">
    <property type="protein sequence ID" value="ACX94977.1"/>
    <property type="molecule type" value="Genomic_DNA"/>
</dbReference>
<keyword evidence="7 9" id="KW-0368">Histidine biosynthesis</keyword>
<keyword evidence="6 9" id="KW-0028">Amino-acid biosynthesis</keyword>
<comment type="pathway">
    <text evidence="3 9 11">Amino-acid biosynthesis; L-histidine biosynthesis; L-histidine from 5-phospho-alpha-D-ribose 1-diphosphate: step 4/9.</text>
</comment>
<gene>
    <name evidence="9" type="primary">hisA</name>
    <name evidence="12" type="ordered locus">Hneap_0113</name>
</gene>
<keyword evidence="5 9" id="KW-0963">Cytoplasm</keyword>
<dbReference type="GO" id="GO:0000105">
    <property type="term" value="P:L-histidine biosynthetic process"/>
    <property type="evidence" value="ECO:0007669"/>
    <property type="project" value="UniProtKB-UniRule"/>
</dbReference>